<keyword evidence="3 7" id="KW-0812">Transmembrane</keyword>
<dbReference type="InterPro" id="IPR003838">
    <property type="entry name" value="ABC3_permease_C"/>
</dbReference>
<evidence type="ECO:0000313" key="9">
    <source>
        <dbReference type="EMBL" id="RFS23392.1"/>
    </source>
</evidence>
<evidence type="ECO:0000256" key="2">
    <source>
        <dbReference type="ARBA" id="ARBA00022475"/>
    </source>
</evidence>
<evidence type="ECO:0000256" key="3">
    <source>
        <dbReference type="ARBA" id="ARBA00022692"/>
    </source>
</evidence>
<feature type="transmembrane region" description="Helical" evidence="7">
    <location>
        <begin position="230"/>
        <end position="252"/>
    </location>
</feature>
<comment type="subcellular location">
    <subcellularLocation>
        <location evidence="1">Cell membrane</location>
        <topology evidence="1">Multi-pass membrane protein</topology>
    </subcellularLocation>
</comment>
<comment type="similarity">
    <text evidence="6">Belongs to the ABC-4 integral membrane protein family.</text>
</comment>
<gene>
    <name evidence="9" type="ORF">DVR12_10270</name>
</gene>
<sequence>MVKDASISFEIPDGNLGNNAKIYTPDKDSTSGISAMAIAADNRFTSVYGIGMKAGTFYEGGSQDSMKLVINESAARALGWFDPQKALNQPLKFFNSPATFYIKGVTKDIQFGSMRDKIQPTFFSTVEGVLVYRHLSIKLNDGSISQQIASLQKEWKRIFPHSPFDYKFIDDNLAKMYETETRMRKAARLATIVAFILVTLGILGISAMSITRRTKEVGIRKVLGATYTDIVILFVREFSWIIIASNLVAWPLAWYLLNKWLNTYSYRIDLDISPFLIVGIVIIGLVLAVIMLMLGKTLRTNPVKSLQID</sequence>
<feature type="transmembrane region" description="Helical" evidence="7">
    <location>
        <begin position="189"/>
        <end position="210"/>
    </location>
</feature>
<accession>A0A3E1YBG3</accession>
<dbReference type="EMBL" id="QPMM01000004">
    <property type="protein sequence ID" value="RFS23392.1"/>
    <property type="molecule type" value="Genomic_DNA"/>
</dbReference>
<dbReference type="PANTHER" id="PTHR30572:SF4">
    <property type="entry name" value="ABC TRANSPORTER PERMEASE YTRF"/>
    <property type="match status" value="1"/>
</dbReference>
<evidence type="ECO:0000256" key="4">
    <source>
        <dbReference type="ARBA" id="ARBA00022989"/>
    </source>
</evidence>
<evidence type="ECO:0000256" key="1">
    <source>
        <dbReference type="ARBA" id="ARBA00004651"/>
    </source>
</evidence>
<keyword evidence="2" id="KW-1003">Cell membrane</keyword>
<evidence type="ECO:0000256" key="7">
    <source>
        <dbReference type="SAM" id="Phobius"/>
    </source>
</evidence>
<evidence type="ECO:0000259" key="8">
    <source>
        <dbReference type="Pfam" id="PF02687"/>
    </source>
</evidence>
<dbReference type="GO" id="GO:0005886">
    <property type="term" value="C:plasma membrane"/>
    <property type="evidence" value="ECO:0007669"/>
    <property type="project" value="UniProtKB-SubCell"/>
</dbReference>
<dbReference type="PANTHER" id="PTHR30572">
    <property type="entry name" value="MEMBRANE COMPONENT OF TRANSPORTER-RELATED"/>
    <property type="match status" value="1"/>
</dbReference>
<dbReference type="Pfam" id="PF02687">
    <property type="entry name" value="FtsX"/>
    <property type="match status" value="1"/>
</dbReference>
<evidence type="ECO:0000256" key="5">
    <source>
        <dbReference type="ARBA" id="ARBA00023136"/>
    </source>
</evidence>
<evidence type="ECO:0000256" key="6">
    <source>
        <dbReference type="ARBA" id="ARBA00038076"/>
    </source>
</evidence>
<dbReference type="GO" id="GO:0022857">
    <property type="term" value="F:transmembrane transporter activity"/>
    <property type="evidence" value="ECO:0007669"/>
    <property type="project" value="TreeGrafter"/>
</dbReference>
<protein>
    <recommendedName>
        <fullName evidence="8">ABC3 transporter permease C-terminal domain-containing protein</fullName>
    </recommendedName>
</protein>
<name>A0A3E1YBG3_9BACT</name>
<keyword evidence="5 7" id="KW-0472">Membrane</keyword>
<evidence type="ECO:0000313" key="10">
    <source>
        <dbReference type="Proteomes" id="UP000260644"/>
    </source>
</evidence>
<organism evidence="9 10">
    <name type="scientific">Chitinophaga silvatica</name>
    <dbReference type="NCBI Taxonomy" id="2282649"/>
    <lineage>
        <taxon>Bacteria</taxon>
        <taxon>Pseudomonadati</taxon>
        <taxon>Bacteroidota</taxon>
        <taxon>Chitinophagia</taxon>
        <taxon>Chitinophagales</taxon>
        <taxon>Chitinophagaceae</taxon>
        <taxon>Chitinophaga</taxon>
    </lineage>
</organism>
<keyword evidence="4 7" id="KW-1133">Transmembrane helix</keyword>
<dbReference type="OrthoDB" id="5933722at2"/>
<dbReference type="InterPro" id="IPR050250">
    <property type="entry name" value="Macrolide_Exporter_MacB"/>
</dbReference>
<feature type="transmembrane region" description="Helical" evidence="7">
    <location>
        <begin position="272"/>
        <end position="294"/>
    </location>
</feature>
<dbReference type="Proteomes" id="UP000260644">
    <property type="component" value="Unassembled WGS sequence"/>
</dbReference>
<keyword evidence="10" id="KW-1185">Reference proteome</keyword>
<dbReference type="AlphaFoldDB" id="A0A3E1YBG3"/>
<dbReference type="RefSeq" id="WP_116975585.1">
    <property type="nucleotide sequence ID" value="NZ_QPMM01000004.1"/>
</dbReference>
<feature type="domain" description="ABC3 transporter permease C-terminal" evidence="8">
    <location>
        <begin position="190"/>
        <end position="294"/>
    </location>
</feature>
<reference evidence="9 10" key="1">
    <citation type="submission" date="2018-07" db="EMBL/GenBank/DDBJ databases">
        <title>Chitinophaga K2CV101002-2 sp. nov., isolated from a monsoon evergreen broad-leaved forest soil.</title>
        <authorList>
            <person name="Lv Y."/>
        </authorList>
    </citation>
    <scope>NUCLEOTIDE SEQUENCE [LARGE SCALE GENOMIC DNA]</scope>
    <source>
        <strain evidence="9 10">GDMCC 1.1288</strain>
    </source>
</reference>
<comment type="caution">
    <text evidence="9">The sequence shown here is derived from an EMBL/GenBank/DDBJ whole genome shotgun (WGS) entry which is preliminary data.</text>
</comment>
<proteinExistence type="inferred from homology"/>